<dbReference type="Gene3D" id="1.20.1560.10">
    <property type="entry name" value="ABC transporter type 1, transmembrane domain"/>
    <property type="match status" value="1"/>
</dbReference>
<dbReference type="InterPro" id="IPR017871">
    <property type="entry name" value="ABC_transporter-like_CS"/>
</dbReference>
<dbReference type="GO" id="GO:0008234">
    <property type="term" value="F:cysteine-type peptidase activity"/>
    <property type="evidence" value="ECO:0007669"/>
    <property type="project" value="UniProtKB-KW"/>
</dbReference>
<dbReference type="InterPro" id="IPR039421">
    <property type="entry name" value="Type_1_exporter"/>
</dbReference>
<evidence type="ECO:0000259" key="18">
    <source>
        <dbReference type="PROSITE" id="PS50929"/>
    </source>
</evidence>
<dbReference type="InterPro" id="IPR036640">
    <property type="entry name" value="ABC1_TM_sf"/>
</dbReference>
<dbReference type="GO" id="GO:0015031">
    <property type="term" value="P:protein transport"/>
    <property type="evidence" value="ECO:0007669"/>
    <property type="project" value="UniProtKB-KW"/>
</dbReference>
<dbReference type="GO" id="GO:0043214">
    <property type="term" value="F:ABC-type bacteriocin transporter activity"/>
    <property type="evidence" value="ECO:0007669"/>
    <property type="project" value="InterPro"/>
</dbReference>
<dbReference type="SUPFAM" id="SSF90123">
    <property type="entry name" value="ABC transporter transmembrane region"/>
    <property type="match status" value="1"/>
</dbReference>
<dbReference type="PROSITE" id="PS50893">
    <property type="entry name" value="ABC_TRANSPORTER_2"/>
    <property type="match status" value="1"/>
</dbReference>
<dbReference type="PROSITE" id="PS50990">
    <property type="entry name" value="PEPTIDASE_C39"/>
    <property type="match status" value="1"/>
</dbReference>
<evidence type="ECO:0000259" key="19">
    <source>
        <dbReference type="PROSITE" id="PS50990"/>
    </source>
</evidence>
<keyword evidence="4" id="KW-0645">Protease</keyword>
<feature type="transmembrane region" description="Helical" evidence="16">
    <location>
        <begin position="391"/>
        <end position="409"/>
    </location>
</feature>
<dbReference type="AlphaFoldDB" id="A0A894TBR3"/>
<evidence type="ECO:0000259" key="17">
    <source>
        <dbReference type="PROSITE" id="PS50893"/>
    </source>
</evidence>
<keyword evidence="8" id="KW-0788">Thiol protease</keyword>
<keyword evidence="13 16" id="KW-0472">Membrane</keyword>
<feature type="domain" description="ABC transmembrane type-1" evidence="18">
    <location>
        <begin position="165"/>
        <end position="444"/>
    </location>
</feature>
<evidence type="ECO:0000256" key="7">
    <source>
        <dbReference type="ARBA" id="ARBA00022801"/>
    </source>
</evidence>
<evidence type="ECO:0000256" key="6">
    <source>
        <dbReference type="ARBA" id="ARBA00022741"/>
    </source>
</evidence>
<evidence type="ECO:0000256" key="2">
    <source>
        <dbReference type="ARBA" id="ARBA00022448"/>
    </source>
</evidence>
<name>A0A894TBR3_STAEP</name>
<dbReference type="InterPro" id="IPR003593">
    <property type="entry name" value="AAA+_ATPase"/>
</dbReference>
<dbReference type="Pfam" id="PF00005">
    <property type="entry name" value="ABC_tran"/>
    <property type="match status" value="1"/>
</dbReference>
<evidence type="ECO:0000256" key="5">
    <source>
        <dbReference type="ARBA" id="ARBA00022692"/>
    </source>
</evidence>
<keyword evidence="15" id="KW-0080">Bacteriocin transport</keyword>
<dbReference type="PROSITE" id="PS00211">
    <property type="entry name" value="ABC_TRANSPORTER_1"/>
    <property type="match status" value="1"/>
</dbReference>
<dbReference type="PANTHER" id="PTHR24221">
    <property type="entry name" value="ATP-BINDING CASSETTE SUB-FAMILY B"/>
    <property type="match status" value="1"/>
</dbReference>
<keyword evidence="2" id="KW-0813">Transport</keyword>
<dbReference type="GO" id="GO:0006508">
    <property type="term" value="P:proteolysis"/>
    <property type="evidence" value="ECO:0007669"/>
    <property type="project" value="UniProtKB-KW"/>
</dbReference>
<dbReference type="InterPro" id="IPR005897">
    <property type="entry name" value="Pept_C39_ABC_bacteriocin"/>
</dbReference>
<keyword evidence="9" id="KW-0067">ATP-binding</keyword>
<dbReference type="PANTHER" id="PTHR24221:SF654">
    <property type="entry name" value="ATP-BINDING CASSETTE SUB-FAMILY B MEMBER 6"/>
    <property type="match status" value="1"/>
</dbReference>
<feature type="domain" description="ABC transporter" evidence="17">
    <location>
        <begin position="478"/>
        <end position="711"/>
    </location>
</feature>
<dbReference type="Pfam" id="PF00664">
    <property type="entry name" value="ABC_membrane"/>
    <property type="match status" value="1"/>
</dbReference>
<keyword evidence="5 16" id="KW-0812">Transmembrane</keyword>
<evidence type="ECO:0000256" key="14">
    <source>
        <dbReference type="ARBA" id="ARBA00025074"/>
    </source>
</evidence>
<evidence type="ECO:0000256" key="10">
    <source>
        <dbReference type="ARBA" id="ARBA00022927"/>
    </source>
</evidence>
<protein>
    <submittedName>
        <fullName evidence="20">Peptide cleavage/export ABC transporter</fullName>
    </submittedName>
</protein>
<comment type="function">
    <text evidence="14">May be involved in multidrug export. Transmembrane domains (TMD) form a pore in the cell membrane and the ATP-binding domain (NBD) is responsible for energy generation.</text>
</comment>
<evidence type="ECO:0000256" key="3">
    <source>
        <dbReference type="ARBA" id="ARBA00022475"/>
    </source>
</evidence>
<dbReference type="CDD" id="cd18570">
    <property type="entry name" value="ABC_6TM_PCAT1_LagD_like"/>
    <property type="match status" value="1"/>
</dbReference>
<sequence length="714" mass="82005">MILKYIEQPDEKDCGPTCLAMISYYYGKKVSIARLREYSGTDIYGTNILGMINGGKNIGLDIEAFEVDDISELHSVQLPCIAHINTNNGFEHFVIIEKIKNDKVTIVDPDGGRKKLSSKYFIRVWNNIILTIKRHENFSNSNEAPSVKNFFLYIFKQNHSFIWSILFTSLIINSISILSTFYFKYLIDKIVPSNLVANLNKLSIGFLILYITFGISSFLRYQLILNMGLKINKEILMDYYNHILNLPKSFFETRKDGEILSRFRDTNHIREAFTSITVTLLIDLVMVVVGFFILFSQNKTLFSIVLFFIPFYYLIMFLFKSPFEKYNRKEMELNSKLSSKFIEGIHGIDTIKSYTNENVFLSKIQKEFIDFLNKVYKLGFFTNLQMSIKDFMHLFTVLIILWIGSIEVIHNNMTLGELITFNALVVYFFGPIERLVEVQPTIQSAVVATRRILEILDLNEEKANEKANSIELEKIEKIEFSNVDFQYGHRKKTLSDINFSINQNQSLALVGESGSGKSTIAKLILKYYNPNRGNIKINAHTLSNFKYKDIRSKIGYVSQTPFLFNGTIRDNLLLDNTISINNEELIHACQMAECWDFIKSTPHKLDTIIEGNGMNISGGQAQRIALARAILKAPDLLILDEPTSSLDTTISNKIKRNLNSINCMKIIITHDVNLSKICDNILVFSKGKILGSGNHNHLIKKSKKYNELWKNQHN</sequence>
<feature type="transmembrane region" description="Helical" evidence="16">
    <location>
        <begin position="161"/>
        <end position="183"/>
    </location>
</feature>
<organism evidence="20">
    <name type="scientific">Staphylococcus epidermidis</name>
    <dbReference type="NCBI Taxonomy" id="1282"/>
    <lineage>
        <taxon>Bacteria</taxon>
        <taxon>Bacillati</taxon>
        <taxon>Bacillota</taxon>
        <taxon>Bacilli</taxon>
        <taxon>Bacillales</taxon>
        <taxon>Staphylococcaceae</taxon>
        <taxon>Staphylococcus</taxon>
    </lineage>
</organism>
<dbReference type="RefSeq" id="WP_207312789.1">
    <property type="nucleotide sequence ID" value="NZ_MW364980.1"/>
</dbReference>
<keyword evidence="7" id="KW-0378">Hydrolase</keyword>
<evidence type="ECO:0000313" key="20">
    <source>
        <dbReference type="EMBL" id="QRX38810.1"/>
    </source>
</evidence>
<accession>A0A894TBR3</accession>
<dbReference type="InterPro" id="IPR003439">
    <property type="entry name" value="ABC_transporter-like_ATP-bd"/>
</dbReference>
<dbReference type="InterPro" id="IPR027417">
    <property type="entry name" value="P-loop_NTPase"/>
</dbReference>
<dbReference type="EMBL" id="MW364980">
    <property type="protein sequence ID" value="QRX38810.1"/>
    <property type="molecule type" value="Genomic_DNA"/>
</dbReference>
<dbReference type="InterPro" id="IPR011527">
    <property type="entry name" value="ABC1_TM_dom"/>
</dbReference>
<dbReference type="PROSITE" id="PS50929">
    <property type="entry name" value="ABC_TM1F"/>
    <property type="match status" value="1"/>
</dbReference>
<dbReference type="GO" id="GO:0034040">
    <property type="term" value="F:ATPase-coupled lipid transmembrane transporter activity"/>
    <property type="evidence" value="ECO:0007669"/>
    <property type="project" value="TreeGrafter"/>
</dbReference>
<comment type="subcellular location">
    <subcellularLocation>
        <location evidence="1">Cell membrane</location>
        <topology evidence="1">Multi-pass membrane protein</topology>
    </subcellularLocation>
</comment>
<keyword evidence="6" id="KW-0547">Nucleotide-binding</keyword>
<dbReference type="FunFam" id="3.40.50.300:FF:000299">
    <property type="entry name" value="ABC transporter ATP-binding protein/permease"/>
    <property type="match status" value="1"/>
</dbReference>
<evidence type="ECO:0000256" key="15">
    <source>
        <dbReference type="ARBA" id="ARBA00043264"/>
    </source>
</evidence>
<keyword evidence="12 16" id="KW-1133">Transmembrane helix</keyword>
<evidence type="ECO:0000256" key="13">
    <source>
        <dbReference type="ARBA" id="ARBA00023136"/>
    </source>
</evidence>
<dbReference type="SUPFAM" id="SSF52540">
    <property type="entry name" value="P-loop containing nucleoside triphosphate hydrolases"/>
    <property type="match status" value="1"/>
</dbReference>
<dbReference type="SMART" id="SM00382">
    <property type="entry name" value="AAA"/>
    <property type="match status" value="1"/>
</dbReference>
<dbReference type="GO" id="GO:0005886">
    <property type="term" value="C:plasma membrane"/>
    <property type="evidence" value="ECO:0007669"/>
    <property type="project" value="UniProtKB-SubCell"/>
</dbReference>
<dbReference type="InterPro" id="IPR005074">
    <property type="entry name" value="Peptidase_C39"/>
</dbReference>
<evidence type="ECO:0000256" key="12">
    <source>
        <dbReference type="ARBA" id="ARBA00022989"/>
    </source>
</evidence>
<geneLocation type="plasmid" evidence="20">
    <name>pSE456_3</name>
</geneLocation>
<keyword evidence="20" id="KW-0614">Plasmid</keyword>
<reference evidence="20" key="1">
    <citation type="journal article" date="2021" name="MSphere">
        <title>Staphylococcus epidermidis Phages Transduce Antimicrobial Resistance Plasmids and Mobilize Chromosomal Islands.</title>
        <authorList>
            <person name="Fiaarov L."/>
            <person name="Botka T."/>
            <person name="Du X."/>
            <person name="MaalaHov I."/>
            <person name="B P."/>
            <person name="Pantucek R."/>
            <person name="Benea M."/>
            <person name="Roudnick P."/>
            <person name="Winstel V."/>
            <person name="Larsen J."/>
            <person name="Rosenstein R."/>
            <person name="Peschel A."/>
            <person name="DoakaY J."/>
        </authorList>
    </citation>
    <scope>NUCLEOTIDE SEQUENCE</scope>
    <source>
        <strain evidence="20">SE456</strain>
    </source>
</reference>
<dbReference type="Gene3D" id="3.40.50.300">
    <property type="entry name" value="P-loop containing nucleotide triphosphate hydrolases"/>
    <property type="match status" value="1"/>
</dbReference>
<proteinExistence type="predicted"/>
<feature type="transmembrane region" description="Helical" evidence="16">
    <location>
        <begin position="203"/>
        <end position="223"/>
    </location>
</feature>
<evidence type="ECO:0000256" key="9">
    <source>
        <dbReference type="ARBA" id="ARBA00022840"/>
    </source>
</evidence>
<feature type="transmembrane region" description="Helical" evidence="16">
    <location>
        <begin position="301"/>
        <end position="319"/>
    </location>
</feature>
<evidence type="ECO:0000256" key="11">
    <source>
        <dbReference type="ARBA" id="ARBA00022967"/>
    </source>
</evidence>
<evidence type="ECO:0000256" key="16">
    <source>
        <dbReference type="SAM" id="Phobius"/>
    </source>
</evidence>
<dbReference type="Gene3D" id="3.90.70.10">
    <property type="entry name" value="Cysteine proteinases"/>
    <property type="match status" value="1"/>
</dbReference>
<keyword evidence="10" id="KW-0653">Protein transport</keyword>
<dbReference type="GO" id="GO:0005524">
    <property type="term" value="F:ATP binding"/>
    <property type="evidence" value="ECO:0007669"/>
    <property type="project" value="UniProtKB-KW"/>
</dbReference>
<dbReference type="CDD" id="cd02418">
    <property type="entry name" value="Peptidase_C39B"/>
    <property type="match status" value="1"/>
</dbReference>
<keyword evidence="3" id="KW-1003">Cell membrane</keyword>
<feature type="domain" description="Peptidase C39" evidence="19">
    <location>
        <begin position="8"/>
        <end position="132"/>
    </location>
</feature>
<evidence type="ECO:0000256" key="4">
    <source>
        <dbReference type="ARBA" id="ARBA00022670"/>
    </source>
</evidence>
<feature type="transmembrane region" description="Helical" evidence="16">
    <location>
        <begin position="272"/>
        <end position="295"/>
    </location>
</feature>
<dbReference type="Pfam" id="PF03412">
    <property type="entry name" value="Peptidase_C39"/>
    <property type="match status" value="1"/>
</dbReference>
<keyword evidence="11" id="KW-1278">Translocase</keyword>
<evidence type="ECO:0000256" key="1">
    <source>
        <dbReference type="ARBA" id="ARBA00004651"/>
    </source>
</evidence>
<dbReference type="GO" id="GO:0016887">
    <property type="term" value="F:ATP hydrolysis activity"/>
    <property type="evidence" value="ECO:0007669"/>
    <property type="project" value="InterPro"/>
</dbReference>
<evidence type="ECO:0000256" key="8">
    <source>
        <dbReference type="ARBA" id="ARBA00022807"/>
    </source>
</evidence>
<dbReference type="NCBIfam" id="TIGR01193">
    <property type="entry name" value="bacteriocin_ABC"/>
    <property type="match status" value="1"/>
</dbReference>